<evidence type="ECO:0000313" key="1">
    <source>
        <dbReference type="EMBL" id="PIO39834.1"/>
    </source>
</evidence>
<gene>
    <name evidence="1" type="ORF">AB205_0075870</name>
</gene>
<protein>
    <submittedName>
        <fullName evidence="1">Uncharacterized protein</fullName>
    </submittedName>
</protein>
<evidence type="ECO:0000313" key="2">
    <source>
        <dbReference type="Proteomes" id="UP000228934"/>
    </source>
</evidence>
<dbReference type="EMBL" id="KV924434">
    <property type="protein sequence ID" value="PIO39834.1"/>
    <property type="molecule type" value="Genomic_DNA"/>
</dbReference>
<accession>A0A2G9SIE1</accession>
<reference evidence="2" key="1">
    <citation type="journal article" date="2017" name="Nat. Commun.">
        <title>The North American bullfrog draft genome provides insight into hormonal regulation of long noncoding RNA.</title>
        <authorList>
            <person name="Hammond S.A."/>
            <person name="Warren R.L."/>
            <person name="Vandervalk B.P."/>
            <person name="Kucuk E."/>
            <person name="Khan H."/>
            <person name="Gibb E.A."/>
            <person name="Pandoh P."/>
            <person name="Kirk H."/>
            <person name="Zhao Y."/>
            <person name="Jones M."/>
            <person name="Mungall A.J."/>
            <person name="Coope R."/>
            <person name="Pleasance S."/>
            <person name="Moore R.A."/>
            <person name="Holt R.A."/>
            <person name="Round J.M."/>
            <person name="Ohora S."/>
            <person name="Walle B.V."/>
            <person name="Veldhoen N."/>
            <person name="Helbing C.C."/>
            <person name="Birol I."/>
        </authorList>
    </citation>
    <scope>NUCLEOTIDE SEQUENCE [LARGE SCALE GENOMIC DNA]</scope>
</reference>
<sequence>METLQQKPQLMLTPRLPIIKLERLDYRNGKYTSTEDGGAWIIGKVETKQIKQECKESNIVDQEIQEQPLDLHCPVKAEEFIVETDDVEAADESTPVITQIFSLGTLNTKIGLDPVLHELLAELNEIPLPAHWEVLSDIGPTLQLVQRSKASTMAETVVHIQPGLYFHIVVRDYTVPSLHELYETHPSRLTTVDDVVELICDLEAYRPCAGLPRQGPRSPNCQVLVYEESCPDCSQNPWPSGFVR</sequence>
<dbReference type="Proteomes" id="UP000228934">
    <property type="component" value="Unassembled WGS sequence"/>
</dbReference>
<keyword evidence="2" id="KW-1185">Reference proteome</keyword>
<dbReference type="AlphaFoldDB" id="A0A2G9SIE1"/>
<organism evidence="1 2">
    <name type="scientific">Aquarana catesbeiana</name>
    <name type="common">American bullfrog</name>
    <name type="synonym">Rana catesbeiana</name>
    <dbReference type="NCBI Taxonomy" id="8400"/>
    <lineage>
        <taxon>Eukaryota</taxon>
        <taxon>Metazoa</taxon>
        <taxon>Chordata</taxon>
        <taxon>Craniata</taxon>
        <taxon>Vertebrata</taxon>
        <taxon>Euteleostomi</taxon>
        <taxon>Amphibia</taxon>
        <taxon>Batrachia</taxon>
        <taxon>Anura</taxon>
        <taxon>Neobatrachia</taxon>
        <taxon>Ranoidea</taxon>
        <taxon>Ranidae</taxon>
        <taxon>Aquarana</taxon>
    </lineage>
</organism>
<name>A0A2G9SIE1_AQUCT</name>
<proteinExistence type="predicted"/>
<dbReference type="OrthoDB" id="10072024at2759"/>